<keyword evidence="2" id="KW-0143">Chaperone</keyword>
<dbReference type="RefSeq" id="XP_018987888.1">
    <property type="nucleotide sequence ID" value="XM_019130248.1"/>
</dbReference>
<protein>
    <recommendedName>
        <fullName evidence="5">Prefoldin subunit 1</fullName>
    </recommendedName>
</protein>
<dbReference type="EMBL" id="KV454426">
    <property type="protein sequence ID" value="ODQ82560.1"/>
    <property type="molecule type" value="Genomic_DNA"/>
</dbReference>
<evidence type="ECO:0000256" key="1">
    <source>
        <dbReference type="ARBA" id="ARBA00008045"/>
    </source>
</evidence>
<dbReference type="PANTHER" id="PTHR20903:SF0">
    <property type="entry name" value="PREFOLDIN SUBUNIT 1"/>
    <property type="match status" value="1"/>
</dbReference>
<evidence type="ECO:0008006" key="5">
    <source>
        <dbReference type="Google" id="ProtNLM"/>
    </source>
</evidence>
<evidence type="ECO:0000256" key="2">
    <source>
        <dbReference type="ARBA" id="ARBA00023186"/>
    </source>
</evidence>
<comment type="similarity">
    <text evidence="1">Belongs to the prefoldin subunit beta family.</text>
</comment>
<dbReference type="STRING" id="984486.A0A1E3QY27"/>
<dbReference type="AlphaFoldDB" id="A0A1E3QY27"/>
<dbReference type="GO" id="GO:0016272">
    <property type="term" value="C:prefoldin complex"/>
    <property type="evidence" value="ECO:0007669"/>
    <property type="project" value="InterPro"/>
</dbReference>
<dbReference type="GO" id="GO:0005737">
    <property type="term" value="C:cytoplasm"/>
    <property type="evidence" value="ECO:0007669"/>
    <property type="project" value="TreeGrafter"/>
</dbReference>
<dbReference type="InterPro" id="IPR009053">
    <property type="entry name" value="Prefoldin"/>
</dbReference>
<sequence length="119" mass="13720">MSVNPDAINKILYEMDQQLQKTQADLQMTNIQLQRKQTSSKIAELTLKEINSDPAANLWEGVGKAFFYTDHSDFVGRLEDDQKTLDDQMKSLATKKTYLETTMKNTIQHMQQMMGQDDK</sequence>
<dbReference type="Pfam" id="PF01920">
    <property type="entry name" value="Prefoldin_2"/>
    <property type="match status" value="1"/>
</dbReference>
<accession>A0A1E3QY27</accession>
<dbReference type="GO" id="GO:0044183">
    <property type="term" value="F:protein folding chaperone"/>
    <property type="evidence" value="ECO:0007669"/>
    <property type="project" value="TreeGrafter"/>
</dbReference>
<dbReference type="InterPro" id="IPR002777">
    <property type="entry name" value="PFD_beta-like"/>
</dbReference>
<name>A0A1E3QY27_9ASCO</name>
<organism evidence="3 4">
    <name type="scientific">Babjeviella inositovora NRRL Y-12698</name>
    <dbReference type="NCBI Taxonomy" id="984486"/>
    <lineage>
        <taxon>Eukaryota</taxon>
        <taxon>Fungi</taxon>
        <taxon>Dikarya</taxon>
        <taxon>Ascomycota</taxon>
        <taxon>Saccharomycotina</taxon>
        <taxon>Pichiomycetes</taxon>
        <taxon>Serinales incertae sedis</taxon>
        <taxon>Babjeviella</taxon>
    </lineage>
</organism>
<evidence type="ECO:0000313" key="3">
    <source>
        <dbReference type="EMBL" id="ODQ82560.1"/>
    </source>
</evidence>
<dbReference type="Proteomes" id="UP000094336">
    <property type="component" value="Unassembled WGS sequence"/>
</dbReference>
<dbReference type="GeneID" id="30148101"/>
<evidence type="ECO:0000313" key="4">
    <source>
        <dbReference type="Proteomes" id="UP000094336"/>
    </source>
</evidence>
<dbReference type="Gene3D" id="1.10.287.370">
    <property type="match status" value="1"/>
</dbReference>
<dbReference type="GO" id="GO:0051082">
    <property type="term" value="F:unfolded protein binding"/>
    <property type="evidence" value="ECO:0007669"/>
    <property type="project" value="InterPro"/>
</dbReference>
<gene>
    <name evidence="3" type="ORF">BABINDRAFT_164334</name>
</gene>
<dbReference type="PANTHER" id="PTHR20903">
    <property type="entry name" value="PREFOLDIN SUBUNIT 1-RELATED"/>
    <property type="match status" value="1"/>
</dbReference>
<dbReference type="SUPFAM" id="SSF46579">
    <property type="entry name" value="Prefoldin"/>
    <property type="match status" value="1"/>
</dbReference>
<proteinExistence type="inferred from homology"/>
<dbReference type="OrthoDB" id="2015447at2759"/>
<keyword evidence="4" id="KW-1185">Reference proteome</keyword>
<reference evidence="4" key="1">
    <citation type="submission" date="2016-05" db="EMBL/GenBank/DDBJ databases">
        <title>Comparative genomics of biotechnologically important yeasts.</title>
        <authorList>
            <consortium name="DOE Joint Genome Institute"/>
            <person name="Riley R."/>
            <person name="Haridas S."/>
            <person name="Wolfe K.H."/>
            <person name="Lopes M.R."/>
            <person name="Hittinger C.T."/>
            <person name="Goker M."/>
            <person name="Salamov A."/>
            <person name="Wisecaver J."/>
            <person name="Long T.M."/>
            <person name="Aerts A.L."/>
            <person name="Barry K."/>
            <person name="Choi C."/>
            <person name="Clum A."/>
            <person name="Coughlan A.Y."/>
            <person name="Deshpande S."/>
            <person name="Douglass A.P."/>
            <person name="Hanson S.J."/>
            <person name="Klenk H.-P."/>
            <person name="Labutti K."/>
            <person name="Lapidus A."/>
            <person name="Lindquist E."/>
            <person name="Lipzen A."/>
            <person name="Meier-Kolthoff J.P."/>
            <person name="Ohm R.A."/>
            <person name="Otillar R.P."/>
            <person name="Pangilinan J."/>
            <person name="Peng Y."/>
            <person name="Rokas A."/>
            <person name="Rosa C.A."/>
            <person name="Scheuner C."/>
            <person name="Sibirny A.A."/>
            <person name="Slot J.C."/>
            <person name="Stielow J.B."/>
            <person name="Sun H."/>
            <person name="Kurtzman C.P."/>
            <person name="Blackwell M."/>
            <person name="Grigoriev I.V."/>
            <person name="Jeffries T.W."/>
        </authorList>
    </citation>
    <scope>NUCLEOTIDE SEQUENCE [LARGE SCALE GENOMIC DNA]</scope>
    <source>
        <strain evidence="4">NRRL Y-12698</strain>
    </source>
</reference>